<dbReference type="Pfam" id="PF08550">
    <property type="entry name" value="GATA_AreA"/>
    <property type="match status" value="1"/>
</dbReference>
<keyword evidence="12" id="KW-1185">Reference proteome</keyword>
<evidence type="ECO:0000256" key="7">
    <source>
        <dbReference type="ARBA" id="ARBA00023242"/>
    </source>
</evidence>
<evidence type="ECO:0000256" key="8">
    <source>
        <dbReference type="PROSITE-ProRule" id="PRU00094"/>
    </source>
</evidence>
<dbReference type="PROSITE" id="PS00344">
    <property type="entry name" value="GATA_ZN_FINGER_1"/>
    <property type="match status" value="1"/>
</dbReference>
<dbReference type="AlphaFoldDB" id="A0A369JFK6"/>
<reference evidence="11" key="1">
    <citation type="submission" date="2018-04" db="EMBL/GenBank/DDBJ databases">
        <title>Whole genome sequencing of Hypsizygus marmoreus.</title>
        <authorList>
            <person name="Choi I.-G."/>
            <person name="Min B."/>
            <person name="Kim J.-G."/>
            <person name="Kim S."/>
            <person name="Oh Y.-L."/>
            <person name="Kong W.-S."/>
            <person name="Park H."/>
            <person name="Jeong J."/>
            <person name="Song E.-S."/>
        </authorList>
    </citation>
    <scope>NUCLEOTIDE SEQUENCE [LARGE SCALE GENOMIC DNA]</scope>
    <source>
        <strain evidence="11">51987-8</strain>
    </source>
</reference>
<dbReference type="InterPro" id="IPR013088">
    <property type="entry name" value="Znf_NHR/GATA"/>
</dbReference>
<evidence type="ECO:0000256" key="3">
    <source>
        <dbReference type="ARBA" id="ARBA00022771"/>
    </source>
</evidence>
<dbReference type="SMART" id="SM00401">
    <property type="entry name" value="ZnF_GATA"/>
    <property type="match status" value="2"/>
</dbReference>
<dbReference type="EMBL" id="LUEZ02000110">
    <property type="protein sequence ID" value="RDB17646.1"/>
    <property type="molecule type" value="Genomic_DNA"/>
</dbReference>
<proteinExistence type="predicted"/>
<comment type="subcellular location">
    <subcellularLocation>
        <location evidence="1">Nucleus</location>
    </subcellularLocation>
</comment>
<feature type="region of interest" description="Disordered" evidence="9">
    <location>
        <begin position="588"/>
        <end position="640"/>
    </location>
</feature>
<gene>
    <name evidence="11" type="ORF">Hypma_001236</name>
</gene>
<dbReference type="OrthoDB" id="515401at2759"/>
<evidence type="ECO:0000313" key="11">
    <source>
        <dbReference type="EMBL" id="RDB17646.1"/>
    </source>
</evidence>
<feature type="compositionally biased region" description="Polar residues" evidence="9">
    <location>
        <begin position="627"/>
        <end position="640"/>
    </location>
</feature>
<evidence type="ECO:0000256" key="5">
    <source>
        <dbReference type="ARBA" id="ARBA00023015"/>
    </source>
</evidence>
<evidence type="ECO:0000256" key="2">
    <source>
        <dbReference type="ARBA" id="ARBA00022723"/>
    </source>
</evidence>
<name>A0A369JFK6_HYPMA</name>
<evidence type="ECO:0000256" key="9">
    <source>
        <dbReference type="SAM" id="MobiDB-lite"/>
    </source>
</evidence>
<organism evidence="11 12">
    <name type="scientific">Hypsizygus marmoreus</name>
    <name type="common">White beech mushroom</name>
    <name type="synonym">Agaricus marmoreus</name>
    <dbReference type="NCBI Taxonomy" id="39966"/>
    <lineage>
        <taxon>Eukaryota</taxon>
        <taxon>Fungi</taxon>
        <taxon>Dikarya</taxon>
        <taxon>Basidiomycota</taxon>
        <taxon>Agaricomycotina</taxon>
        <taxon>Agaricomycetes</taxon>
        <taxon>Agaricomycetidae</taxon>
        <taxon>Agaricales</taxon>
        <taxon>Tricholomatineae</taxon>
        <taxon>Lyophyllaceae</taxon>
        <taxon>Hypsizygus</taxon>
    </lineage>
</organism>
<dbReference type="InterPro" id="IPR000679">
    <property type="entry name" value="Znf_GATA"/>
</dbReference>
<dbReference type="InParanoid" id="A0A369JFK6"/>
<dbReference type="CDD" id="cd00202">
    <property type="entry name" value="ZnF_GATA"/>
    <property type="match status" value="2"/>
</dbReference>
<dbReference type="FunFam" id="3.30.50.10:FF:000007">
    <property type="entry name" value="Nitrogen regulatory AreA, N-terminal"/>
    <property type="match status" value="1"/>
</dbReference>
<dbReference type="PRINTS" id="PR00619">
    <property type="entry name" value="GATAZNFINGER"/>
</dbReference>
<protein>
    <recommendedName>
        <fullName evidence="10">GATA-type domain-containing protein</fullName>
    </recommendedName>
</protein>
<dbReference type="InterPro" id="IPR013860">
    <property type="entry name" value="AreA_GATA"/>
</dbReference>
<dbReference type="Gene3D" id="3.30.50.10">
    <property type="entry name" value="Erythroid Transcription Factor GATA-1, subunit A"/>
    <property type="match status" value="2"/>
</dbReference>
<dbReference type="Pfam" id="PF00320">
    <property type="entry name" value="GATA"/>
    <property type="match status" value="2"/>
</dbReference>
<dbReference type="InterPro" id="IPR039355">
    <property type="entry name" value="Transcription_factor_GATA"/>
</dbReference>
<sequence>MPSILNLKFKGNKSFVAFSNLNDSEALTKTWKVCTKVASFLEQGQRLENLSWRLWHLQNLMVDTDNAKSKREFKKLSKCMGDKLDKEKGRYVPPSQTFCIEELEAPDFKNNHSTDIIRQRAAEKERNREASHNALPGTIKRMQFTFSVDQPSPAVNQPVKKPNLKPSAEFNKPSWNAARTNNEDHDMVVADDEGNDKDPPLTQRGRKTTTPTSLRFPSLFSDDFGPSALLYPSPTLTTRMTYGEGHNPSASHDSFSVSRPTIELPLDELLNNVDSSDTYGLWNFAYPGTQSHATATQNDEAEQHQQDVVMQSAPAPAPVPAPAPAHVHALIPVPTARKASPVAQESEDESSNDSDDEDSDFDVNVTTTIATKVPATRKRVPPLSQAVKEVLPETVVPSKVNSLFDARASTPVGRPALTVRTQSAATRSSGPGATATTVNSATLLRNTSSLNGGGNSAPGGVKAECTNCGATHTPLWRRGLNDELNCNACGLYCKLHKRPRPKSMRNTHGEGRTQAPPRQETVDVMGLSSPATNKNPPRCSSPVHRLAQCYNCHTTATPLWRKDDEGKTVCNACGLYYKLHGSARPISMKSDVIRKRSRHDARRGGGNNSSDTPSASPGVSRRASPARETSPTLAPDSTTQMNYDYSEELDYRTSQSELLGALGQDLQQSQLYQSFNFQFPGPYHPDYLPHVYTIPSDPLPFPPSDPSDHELMSPRMNKRRRMSTDSASEPPSSTTSYSSYNDGYSTSATSATSHSQRSSMDFPFSSYLGSYNSGPALRGSGNTFWHPPMMPQGDNSPHNVHPPMLPPTEDSPMDYLHAPMQQDEDMLFSSFLHPPMAIPEDNGSGHMGSFHPPMQLMDYTNSHDSYDSSMRVY</sequence>
<dbReference type="GO" id="GO:0000122">
    <property type="term" value="P:negative regulation of transcription by RNA polymerase II"/>
    <property type="evidence" value="ECO:0007669"/>
    <property type="project" value="TreeGrafter"/>
</dbReference>
<dbReference type="PANTHER" id="PTHR10071:SF281">
    <property type="entry name" value="BOX A-BINDING FACTOR-RELATED"/>
    <property type="match status" value="1"/>
</dbReference>
<keyword evidence="3 8" id="KW-0863">Zinc-finger</keyword>
<evidence type="ECO:0000259" key="10">
    <source>
        <dbReference type="PROSITE" id="PS50114"/>
    </source>
</evidence>
<dbReference type="PROSITE" id="PS50114">
    <property type="entry name" value="GATA_ZN_FINGER_2"/>
    <property type="match status" value="2"/>
</dbReference>
<keyword evidence="5" id="KW-0805">Transcription regulation</keyword>
<evidence type="ECO:0000256" key="4">
    <source>
        <dbReference type="ARBA" id="ARBA00022833"/>
    </source>
</evidence>
<feature type="compositionally biased region" description="Acidic residues" evidence="9">
    <location>
        <begin position="345"/>
        <end position="361"/>
    </location>
</feature>
<evidence type="ECO:0000313" key="12">
    <source>
        <dbReference type="Proteomes" id="UP000076154"/>
    </source>
</evidence>
<dbReference type="GO" id="GO:0000981">
    <property type="term" value="F:DNA-binding transcription factor activity, RNA polymerase II-specific"/>
    <property type="evidence" value="ECO:0007669"/>
    <property type="project" value="TreeGrafter"/>
</dbReference>
<accession>A0A369JFK6</accession>
<keyword evidence="4" id="KW-0862">Zinc</keyword>
<dbReference type="GO" id="GO:0008270">
    <property type="term" value="F:zinc ion binding"/>
    <property type="evidence" value="ECO:0007669"/>
    <property type="project" value="UniProtKB-KW"/>
</dbReference>
<evidence type="ECO:0000256" key="1">
    <source>
        <dbReference type="ARBA" id="ARBA00004123"/>
    </source>
</evidence>
<dbReference type="STRING" id="39966.A0A369JFK6"/>
<dbReference type="GO" id="GO:0045944">
    <property type="term" value="P:positive regulation of transcription by RNA polymerase II"/>
    <property type="evidence" value="ECO:0007669"/>
    <property type="project" value="TreeGrafter"/>
</dbReference>
<dbReference type="GO" id="GO:0005634">
    <property type="term" value="C:nucleus"/>
    <property type="evidence" value="ECO:0007669"/>
    <property type="project" value="UniProtKB-SubCell"/>
</dbReference>
<feature type="domain" description="GATA-type" evidence="10">
    <location>
        <begin position="464"/>
        <end position="512"/>
    </location>
</feature>
<dbReference type="GO" id="GO:0000978">
    <property type="term" value="F:RNA polymerase II cis-regulatory region sequence-specific DNA binding"/>
    <property type="evidence" value="ECO:0007669"/>
    <property type="project" value="TreeGrafter"/>
</dbReference>
<keyword evidence="2" id="KW-0479">Metal-binding</keyword>
<evidence type="ECO:0000256" key="6">
    <source>
        <dbReference type="ARBA" id="ARBA00023163"/>
    </source>
</evidence>
<feature type="domain" description="GATA-type" evidence="10">
    <location>
        <begin position="548"/>
        <end position="596"/>
    </location>
</feature>
<dbReference type="SUPFAM" id="SSF57716">
    <property type="entry name" value="Glucocorticoid receptor-like (DNA-binding domain)"/>
    <property type="match status" value="2"/>
</dbReference>
<feature type="compositionally biased region" description="Polar residues" evidence="9">
    <location>
        <begin position="608"/>
        <end position="617"/>
    </location>
</feature>
<feature type="region of interest" description="Disordered" evidence="9">
    <location>
        <begin position="337"/>
        <end position="361"/>
    </location>
</feature>
<keyword evidence="7" id="KW-0539">Nucleus</keyword>
<feature type="region of interest" description="Disordered" evidence="9">
    <location>
        <begin position="149"/>
        <end position="218"/>
    </location>
</feature>
<comment type="caution">
    <text evidence="11">The sequence shown here is derived from an EMBL/GenBank/DDBJ whole genome shotgun (WGS) entry which is preliminary data.</text>
</comment>
<dbReference type="PANTHER" id="PTHR10071">
    <property type="entry name" value="TRANSCRIPTION FACTOR GATA FAMILY MEMBER"/>
    <property type="match status" value="1"/>
</dbReference>
<feature type="compositionally biased region" description="Low complexity" evidence="9">
    <location>
        <begin position="724"/>
        <end position="758"/>
    </location>
</feature>
<feature type="region of interest" description="Disordered" evidence="9">
    <location>
        <begin position="699"/>
        <end position="758"/>
    </location>
</feature>
<dbReference type="Proteomes" id="UP000076154">
    <property type="component" value="Unassembled WGS sequence"/>
</dbReference>
<keyword evidence="6" id="KW-0804">Transcription</keyword>